<keyword evidence="2" id="KW-1185">Reference proteome</keyword>
<name>A0ACB8DS95_DERSI</name>
<reference evidence="1" key="1">
    <citation type="submission" date="2020-05" db="EMBL/GenBank/DDBJ databases">
        <title>Large-scale comparative analyses of tick genomes elucidate their genetic diversity and vector capacities.</title>
        <authorList>
            <person name="Jia N."/>
            <person name="Wang J."/>
            <person name="Shi W."/>
            <person name="Du L."/>
            <person name="Sun Y."/>
            <person name="Zhan W."/>
            <person name="Jiang J."/>
            <person name="Wang Q."/>
            <person name="Zhang B."/>
            <person name="Ji P."/>
            <person name="Sakyi L.B."/>
            <person name="Cui X."/>
            <person name="Yuan T."/>
            <person name="Jiang B."/>
            <person name="Yang W."/>
            <person name="Lam T.T.-Y."/>
            <person name="Chang Q."/>
            <person name="Ding S."/>
            <person name="Wang X."/>
            <person name="Zhu J."/>
            <person name="Ruan X."/>
            <person name="Zhao L."/>
            <person name="Wei J."/>
            <person name="Que T."/>
            <person name="Du C."/>
            <person name="Cheng J."/>
            <person name="Dai P."/>
            <person name="Han X."/>
            <person name="Huang E."/>
            <person name="Gao Y."/>
            <person name="Liu J."/>
            <person name="Shao H."/>
            <person name="Ye R."/>
            <person name="Li L."/>
            <person name="Wei W."/>
            <person name="Wang X."/>
            <person name="Wang C."/>
            <person name="Yang T."/>
            <person name="Huo Q."/>
            <person name="Li W."/>
            <person name="Guo W."/>
            <person name="Chen H."/>
            <person name="Zhou L."/>
            <person name="Ni X."/>
            <person name="Tian J."/>
            <person name="Zhou Y."/>
            <person name="Sheng Y."/>
            <person name="Liu T."/>
            <person name="Pan Y."/>
            <person name="Xia L."/>
            <person name="Li J."/>
            <person name="Zhao F."/>
            <person name="Cao W."/>
        </authorList>
    </citation>
    <scope>NUCLEOTIDE SEQUENCE</scope>
    <source>
        <strain evidence="1">Dsil-2018</strain>
    </source>
</reference>
<proteinExistence type="predicted"/>
<sequence>MSEEMKSETHCQDAEVNDFFKKGLEHNDESSNPVCCRRECSHRGSALEYRECSEQDAGVLRRMLMTGPPVKKLCIWEISLSAFRTAFGDLEGCSSLEELQLFNIECGEEDFSVNLSGVFGSLHSLELHCENIRATFAKDIANYLRENNTLREFSLWYSCGGDEGAAALIEALTVNNTLERFTLAQLQLSSETVIAFAKMLAVNSTLELVDLFDACFVEAEKVSALLEEDLYEDVFKRLRIVWTGQLLPLLTRLIRKKACWPELSVSLTASADRDVLREFFDAVATDTTIRMLHFYPSDGDTFEELADGIASVAKRTTTLKAIDNRMHVKPGNEQQLVKVLDALKENRSVTSFAMYAELLTPEIAVSLSDLLAVNDTLNEVSVCEYWGITADIVATILRGLRKNYTLTHLMVSWDPDDDVEGVLEMAELVKRNVRLHEKAAEFVSADGHRVGNVEGADALKKVRCSANLVERVQRLTGKTSDASMELIHEVLARLSA</sequence>
<evidence type="ECO:0000313" key="1">
    <source>
        <dbReference type="EMBL" id="KAH7975266.1"/>
    </source>
</evidence>
<protein>
    <submittedName>
        <fullName evidence="1">Uncharacterized protein</fullName>
    </submittedName>
</protein>
<gene>
    <name evidence="1" type="ORF">HPB49_025456</name>
</gene>
<comment type="caution">
    <text evidence="1">The sequence shown here is derived from an EMBL/GenBank/DDBJ whole genome shotgun (WGS) entry which is preliminary data.</text>
</comment>
<accession>A0ACB8DS95</accession>
<dbReference type="EMBL" id="CM023479">
    <property type="protein sequence ID" value="KAH7975266.1"/>
    <property type="molecule type" value="Genomic_DNA"/>
</dbReference>
<evidence type="ECO:0000313" key="2">
    <source>
        <dbReference type="Proteomes" id="UP000821865"/>
    </source>
</evidence>
<organism evidence="1 2">
    <name type="scientific">Dermacentor silvarum</name>
    <name type="common">Tick</name>
    <dbReference type="NCBI Taxonomy" id="543639"/>
    <lineage>
        <taxon>Eukaryota</taxon>
        <taxon>Metazoa</taxon>
        <taxon>Ecdysozoa</taxon>
        <taxon>Arthropoda</taxon>
        <taxon>Chelicerata</taxon>
        <taxon>Arachnida</taxon>
        <taxon>Acari</taxon>
        <taxon>Parasitiformes</taxon>
        <taxon>Ixodida</taxon>
        <taxon>Ixodoidea</taxon>
        <taxon>Ixodidae</taxon>
        <taxon>Rhipicephalinae</taxon>
        <taxon>Dermacentor</taxon>
    </lineage>
</organism>
<dbReference type="Proteomes" id="UP000821865">
    <property type="component" value="Chromosome 10"/>
</dbReference>